<accession>A0ABP8R5U9</accession>
<dbReference type="Proteomes" id="UP001500503">
    <property type="component" value="Unassembled WGS sequence"/>
</dbReference>
<sequence length="66" mass="7621">MPLLWTDEALARTRAAFGGEPWPYGVDANRTTLEAFARWADEQGVTHRRVEVDELFPASVRTRYRI</sequence>
<evidence type="ECO:0000313" key="2">
    <source>
        <dbReference type="Proteomes" id="UP001500503"/>
    </source>
</evidence>
<gene>
    <name evidence="1" type="ORF">GCM10023191_094210</name>
</gene>
<keyword evidence="2" id="KW-1185">Reference proteome</keyword>
<dbReference type="RefSeq" id="WP_345475159.1">
    <property type="nucleotide sequence ID" value="NZ_BAABHF010000061.1"/>
</dbReference>
<evidence type="ECO:0000313" key="1">
    <source>
        <dbReference type="EMBL" id="GAA4519090.1"/>
    </source>
</evidence>
<dbReference type="EMBL" id="BAABHF010000061">
    <property type="protein sequence ID" value="GAA4519090.1"/>
    <property type="molecule type" value="Genomic_DNA"/>
</dbReference>
<reference evidence="2" key="1">
    <citation type="journal article" date="2019" name="Int. J. Syst. Evol. Microbiol.">
        <title>The Global Catalogue of Microorganisms (GCM) 10K type strain sequencing project: providing services to taxonomists for standard genome sequencing and annotation.</title>
        <authorList>
            <consortium name="The Broad Institute Genomics Platform"/>
            <consortium name="The Broad Institute Genome Sequencing Center for Infectious Disease"/>
            <person name="Wu L."/>
            <person name="Ma J."/>
        </authorList>
    </citation>
    <scope>NUCLEOTIDE SEQUENCE [LARGE SCALE GENOMIC DNA]</scope>
    <source>
        <strain evidence="2">JCM 17933</strain>
    </source>
</reference>
<name>A0ABP8R5U9_9ACTN</name>
<organism evidence="1 2">
    <name type="scientific">Actinoallomurus oryzae</name>
    <dbReference type="NCBI Taxonomy" id="502180"/>
    <lineage>
        <taxon>Bacteria</taxon>
        <taxon>Bacillati</taxon>
        <taxon>Actinomycetota</taxon>
        <taxon>Actinomycetes</taxon>
        <taxon>Streptosporangiales</taxon>
        <taxon>Thermomonosporaceae</taxon>
        <taxon>Actinoallomurus</taxon>
    </lineage>
</organism>
<comment type="caution">
    <text evidence="1">The sequence shown here is derived from an EMBL/GenBank/DDBJ whole genome shotgun (WGS) entry which is preliminary data.</text>
</comment>
<proteinExistence type="predicted"/>
<protein>
    <submittedName>
        <fullName evidence="1">Uncharacterized protein</fullName>
    </submittedName>
</protein>